<evidence type="ECO:0000313" key="5">
    <source>
        <dbReference type="Proteomes" id="UP000223913"/>
    </source>
</evidence>
<keyword evidence="2" id="KW-0732">Signal</keyword>
<keyword evidence="1" id="KW-0378">Hydrolase</keyword>
<evidence type="ECO:0000259" key="3">
    <source>
        <dbReference type="Pfam" id="PF08450"/>
    </source>
</evidence>
<dbReference type="EMBL" id="PDUD01000023">
    <property type="protein sequence ID" value="PHN04978.1"/>
    <property type="molecule type" value="Genomic_DNA"/>
</dbReference>
<protein>
    <submittedName>
        <fullName evidence="4">Gluconolactonase</fullName>
    </submittedName>
</protein>
<gene>
    <name evidence="4" type="ORF">CRP01_18280</name>
</gene>
<reference evidence="4 5" key="1">
    <citation type="submission" date="2017-10" db="EMBL/GenBank/DDBJ databases">
        <title>The draft genome sequence of Lewinella nigricans NBRC 102662.</title>
        <authorList>
            <person name="Wang K."/>
        </authorList>
    </citation>
    <scope>NUCLEOTIDE SEQUENCE [LARGE SCALE GENOMIC DNA]</scope>
    <source>
        <strain evidence="4 5">NBRC 102662</strain>
    </source>
</reference>
<dbReference type="InterPro" id="IPR051262">
    <property type="entry name" value="SMP-30/CGR1_Lactonase"/>
</dbReference>
<keyword evidence="5" id="KW-1185">Reference proteome</keyword>
<organism evidence="4 5">
    <name type="scientific">Flavilitoribacter nigricans (strain ATCC 23147 / DSM 23189 / NBRC 102662 / NCIMB 1420 / SS-2)</name>
    <name type="common">Lewinella nigricans</name>
    <dbReference type="NCBI Taxonomy" id="1122177"/>
    <lineage>
        <taxon>Bacteria</taxon>
        <taxon>Pseudomonadati</taxon>
        <taxon>Bacteroidota</taxon>
        <taxon>Saprospiria</taxon>
        <taxon>Saprospirales</taxon>
        <taxon>Lewinellaceae</taxon>
        <taxon>Flavilitoribacter</taxon>
    </lineage>
</organism>
<evidence type="ECO:0000256" key="2">
    <source>
        <dbReference type="SAM" id="SignalP"/>
    </source>
</evidence>
<comment type="caution">
    <text evidence="4">The sequence shown here is derived from an EMBL/GenBank/DDBJ whole genome shotgun (WGS) entry which is preliminary data.</text>
</comment>
<dbReference type="GO" id="GO:0016787">
    <property type="term" value="F:hydrolase activity"/>
    <property type="evidence" value="ECO:0007669"/>
    <property type="project" value="UniProtKB-KW"/>
</dbReference>
<dbReference type="InterPro" id="IPR013658">
    <property type="entry name" value="SGL"/>
</dbReference>
<dbReference type="Pfam" id="PF08450">
    <property type="entry name" value="SGL"/>
    <property type="match status" value="1"/>
</dbReference>
<proteinExistence type="predicted"/>
<evidence type="ECO:0000256" key="1">
    <source>
        <dbReference type="ARBA" id="ARBA00022801"/>
    </source>
</evidence>
<dbReference type="InterPro" id="IPR011042">
    <property type="entry name" value="6-blade_b-propeller_TolB-like"/>
</dbReference>
<dbReference type="PANTHER" id="PTHR47572">
    <property type="entry name" value="LIPOPROTEIN-RELATED"/>
    <property type="match status" value="1"/>
</dbReference>
<feature type="domain" description="SMP-30/Gluconolactonase/LRE-like region" evidence="3">
    <location>
        <begin position="52"/>
        <end position="293"/>
    </location>
</feature>
<dbReference type="OrthoDB" id="241638at2"/>
<dbReference type="Gene3D" id="2.120.10.30">
    <property type="entry name" value="TolB, C-terminal domain"/>
    <property type="match status" value="1"/>
</dbReference>
<dbReference type="SUPFAM" id="SSF63829">
    <property type="entry name" value="Calcium-dependent phosphotriesterase"/>
    <property type="match status" value="1"/>
</dbReference>
<name>A0A2D0N9B7_FLAN2</name>
<dbReference type="PANTHER" id="PTHR47572:SF4">
    <property type="entry name" value="LACTONASE DRP35"/>
    <property type="match status" value="1"/>
</dbReference>
<feature type="chain" id="PRO_5012180820" evidence="2">
    <location>
        <begin position="29"/>
        <end position="307"/>
    </location>
</feature>
<accession>A0A2D0N9B7</accession>
<sequence>MKTTICKNGRWSVLAFGLLAFLPLCTFAQEMTKSKIVAKGAELQLLAADYKFTEGPAVDEMGNVYFTDQPNDRILKWSTDGNISTYMQPAGRANGLYFDHQGNLLAAADEKNELWRIAPDKSVTVLIDDFEGKRLNGPNDIWVDPKGGIYFTDPFYKRDYWSHSEKEIEQERVYYLAPDGRTLKIVADDLVQPNGIIGTKNGKNLYVADIRDRKTYRYDIQPDGSLANKTLFAEMGSDGMTIDKKGNVYLTGRGVTVFNKKGEQIEHIKTDDGWTANVTFGGKKQKTLFITATKSLYSLDMKIKGVR</sequence>
<feature type="signal peptide" evidence="2">
    <location>
        <begin position="1"/>
        <end position="28"/>
    </location>
</feature>
<evidence type="ECO:0000313" key="4">
    <source>
        <dbReference type="EMBL" id="PHN04978.1"/>
    </source>
</evidence>
<dbReference type="AlphaFoldDB" id="A0A2D0N9B7"/>
<dbReference type="Proteomes" id="UP000223913">
    <property type="component" value="Unassembled WGS sequence"/>
</dbReference>
<dbReference type="RefSeq" id="WP_099151524.1">
    <property type="nucleotide sequence ID" value="NZ_PDUD01000023.1"/>
</dbReference>